<feature type="compositionally biased region" description="Basic and acidic residues" evidence="1">
    <location>
        <begin position="8"/>
        <end position="19"/>
    </location>
</feature>
<keyword evidence="4" id="KW-1185">Reference proteome</keyword>
<sequence>MNDNTNADTREANRTKDSAIEQPPNQSPVGRLARLPLIRSLPLIGAGSLRDAEEHIPLQDAVRGEYAVRRDGGSYIGVIEIEPANMATVDDDKWETQVRRLSSVLMSNASGCIQIYSPMQSVDYGDRYETYSEQAQQRHLTSETTNSKVLGDIAEERAKNVSLHEQTTLSRTHYVIVSVSELDTTAEFTEDRGGLATVPVLGSFMKQREHEQKDEEAHAQAMCDKLANRVERMASAIREMEGVDATPLSSTKATQVIADHYGREDAFDYDDYSSLVRQAPLVYGDEDDPEYPIVHEHAENDAAGGYAVADGGAQAYQPGIASPSRTVADVVQNEPNALSDHYKSLLAAKFDTSDPGHVRINDRTLASTIAVRNWPRVPTYGMFSHILASSNPGVEIILSVQAERDETDDMDQKVSSLKQKWKKSEENESFTRDRDKQKYETAKDINETRKAPNKAMFEVSAYITVKSDATRAPDGKEPVEWHNDTVASVKRTLQERPANAGGMRVDYNQMAGLHSSAPIAKDVIGETALMKDMGLASVYPWHAKNLTDPNGVVVGKHRERDEPTVLDIFNRDTGYNIAVFGTIGAGKTTTVKEIITRHKLRNPETTVAVIDPLRDFHGLAKVFDGERVVIGGDTPINPFHIESTPDDVLEEIGREIPFKTAMRQANSFIETYYQMESGISYDDDRKGTWELANKLAFQWAGITEDPDTHDRPSPTPATAIWIIRDMANNPGNYVDEGLDDNEAAKKKRKTTAVEILNNDIEPFREGGKYHNLTKPTDLNIEDGGFLYLDLNQYENDQETGGLMMQLLISQIYELTKHSSNPTITAFDEARYMFSNTADLGFLRQIVRHSRHYDLSMLYSTQQMGDFFEQHESKDKQVVTDSAKDILDNTSMKIFHYMKEMDDDWGDAFDLTDAQQAYIKDASPGKRHSGYSEALLQVDREGCFPLRVEMDESANPREFAAYRYDPQKHGEDMAGFLRHHDDVCQWRWTGDDSAYQPDPESESEPEMEPVTVESGEVGESETEEDEESSDGIRSSQEIIDRAGASRRKQSDKPTEEMTLTDIHGTVKGALAAGLRDAGFETPADVYEADNSALAAVEGSDPTKAAWLQRRAAETLGWSKDSIEDPDTSENKDISTAPNTSLMDVKHVGEERADLLRKAGFESAEDVANADHDELTAVEGIGERRADQLTNAANNLLAERPPESSSDSIAADGRGSE</sequence>
<dbReference type="InterPro" id="IPR027417">
    <property type="entry name" value="P-loop_NTPase"/>
</dbReference>
<dbReference type="SUPFAM" id="SSF47794">
    <property type="entry name" value="Rad51 N-terminal domain-like"/>
    <property type="match status" value="1"/>
</dbReference>
<protein>
    <submittedName>
        <fullName evidence="3">Conjugation protein</fullName>
    </submittedName>
</protein>
<dbReference type="eggNOG" id="arCOG09337">
    <property type="taxonomic scope" value="Archaea"/>
</dbReference>
<organism evidence="3 4">
    <name type="scientific">Halococcus thailandensis JCM 13552</name>
    <dbReference type="NCBI Taxonomy" id="1227457"/>
    <lineage>
        <taxon>Archaea</taxon>
        <taxon>Methanobacteriati</taxon>
        <taxon>Methanobacteriota</taxon>
        <taxon>Stenosarchaea group</taxon>
        <taxon>Halobacteria</taxon>
        <taxon>Halobacteriales</taxon>
        <taxon>Halococcaceae</taxon>
        <taxon>Halococcus</taxon>
    </lineage>
</organism>
<dbReference type="SUPFAM" id="SSF52540">
    <property type="entry name" value="P-loop containing nucleoside triphosphate hydrolases"/>
    <property type="match status" value="1"/>
</dbReference>
<evidence type="ECO:0000313" key="3">
    <source>
        <dbReference type="EMBL" id="EMA56789.1"/>
    </source>
</evidence>
<dbReference type="PATRIC" id="fig|1227457.3.peg.36"/>
<feature type="domain" description="Helix-hairpin-helix DNA-binding motif class 1" evidence="2">
    <location>
        <begin position="1138"/>
        <end position="1157"/>
    </location>
</feature>
<dbReference type="Gene3D" id="3.40.50.300">
    <property type="entry name" value="P-loop containing nucleotide triphosphate hydrolases"/>
    <property type="match status" value="2"/>
</dbReference>
<dbReference type="AlphaFoldDB" id="M0NI52"/>
<dbReference type="Pfam" id="PF14520">
    <property type="entry name" value="HHH_5"/>
    <property type="match status" value="1"/>
</dbReference>
<dbReference type="PANTHER" id="PTHR30121">
    <property type="entry name" value="UNCHARACTERIZED PROTEIN YJGR-RELATED"/>
    <property type="match status" value="1"/>
</dbReference>
<name>M0NI52_9EURY</name>
<dbReference type="Pfam" id="PF01935">
    <property type="entry name" value="DUF87"/>
    <property type="match status" value="1"/>
</dbReference>
<proteinExistence type="predicted"/>
<evidence type="ECO:0000259" key="2">
    <source>
        <dbReference type="SMART" id="SM00278"/>
    </source>
</evidence>
<gene>
    <name evidence="3" type="ORF">C451_00235</name>
</gene>
<dbReference type="GO" id="GO:0006281">
    <property type="term" value="P:DNA repair"/>
    <property type="evidence" value="ECO:0007669"/>
    <property type="project" value="InterPro"/>
</dbReference>
<feature type="region of interest" description="Disordered" evidence="1">
    <location>
        <begin position="407"/>
        <end position="439"/>
    </location>
</feature>
<evidence type="ECO:0000313" key="4">
    <source>
        <dbReference type="Proteomes" id="UP000011680"/>
    </source>
</evidence>
<feature type="region of interest" description="Disordered" evidence="1">
    <location>
        <begin position="989"/>
        <end position="1062"/>
    </location>
</feature>
<feature type="region of interest" description="Disordered" evidence="1">
    <location>
        <begin position="1116"/>
        <end position="1144"/>
    </location>
</feature>
<evidence type="ECO:0000256" key="1">
    <source>
        <dbReference type="SAM" id="MobiDB-lite"/>
    </source>
</evidence>
<dbReference type="InterPro" id="IPR058596">
    <property type="entry name" value="TraC-like_dom"/>
</dbReference>
<reference evidence="3 4" key="1">
    <citation type="journal article" date="2014" name="PLoS Genet.">
        <title>Phylogenetically driven sequencing of extremely halophilic archaea reveals strategies for static and dynamic osmo-response.</title>
        <authorList>
            <person name="Becker E.A."/>
            <person name="Seitzer P.M."/>
            <person name="Tritt A."/>
            <person name="Larsen D."/>
            <person name="Krusor M."/>
            <person name="Yao A.I."/>
            <person name="Wu D."/>
            <person name="Madern D."/>
            <person name="Eisen J.A."/>
            <person name="Darling A.E."/>
            <person name="Facciotti M.T."/>
        </authorList>
    </citation>
    <scope>NUCLEOTIDE SEQUENCE [LARGE SCALE GENOMIC DNA]</scope>
    <source>
        <strain evidence="3 4">JCM 13552</strain>
    </source>
</reference>
<feature type="region of interest" description="Disordered" evidence="1">
    <location>
        <begin position="1"/>
        <end position="29"/>
    </location>
</feature>
<dbReference type="InterPro" id="IPR003583">
    <property type="entry name" value="Hlx-hairpin-Hlx_DNA-bd_motif"/>
</dbReference>
<dbReference type="eggNOG" id="arCOG00285">
    <property type="taxonomic scope" value="Archaea"/>
</dbReference>
<feature type="domain" description="Helix-hairpin-helix DNA-binding motif class 1" evidence="2">
    <location>
        <begin position="1171"/>
        <end position="1190"/>
    </location>
</feature>
<dbReference type="GO" id="GO:0003677">
    <property type="term" value="F:DNA binding"/>
    <property type="evidence" value="ECO:0007669"/>
    <property type="project" value="InterPro"/>
</dbReference>
<dbReference type="RefSeq" id="WP_007736393.1">
    <property type="nucleotide sequence ID" value="NZ_AOMF01000015.1"/>
</dbReference>
<feature type="compositionally biased region" description="Basic and acidic residues" evidence="1">
    <location>
        <begin position="422"/>
        <end position="439"/>
    </location>
</feature>
<dbReference type="EMBL" id="AOMF01000015">
    <property type="protein sequence ID" value="EMA56789.1"/>
    <property type="molecule type" value="Genomic_DNA"/>
</dbReference>
<dbReference type="GO" id="GO:0000166">
    <property type="term" value="F:nucleotide binding"/>
    <property type="evidence" value="ECO:0007669"/>
    <property type="project" value="InterPro"/>
</dbReference>
<dbReference type="STRING" id="1227457.C451_00235"/>
<accession>M0NI52</accession>
<dbReference type="PANTHER" id="PTHR30121:SF6">
    <property type="entry name" value="SLR6007 PROTEIN"/>
    <property type="match status" value="1"/>
</dbReference>
<dbReference type="Proteomes" id="UP000011680">
    <property type="component" value="Unassembled WGS sequence"/>
</dbReference>
<comment type="caution">
    <text evidence="3">The sequence shown here is derived from an EMBL/GenBank/DDBJ whole genome shotgun (WGS) entry which is preliminary data.</text>
</comment>
<feature type="compositionally biased region" description="Acidic residues" evidence="1">
    <location>
        <begin position="1015"/>
        <end position="1028"/>
    </location>
</feature>
<dbReference type="InterPro" id="IPR051162">
    <property type="entry name" value="T4SS_component"/>
</dbReference>
<dbReference type="InterPro" id="IPR010995">
    <property type="entry name" value="DNA_repair_Rad51/TF_NusA_a-hlx"/>
</dbReference>
<dbReference type="Pfam" id="PF26593">
    <property type="entry name" value="TraC-like"/>
    <property type="match status" value="1"/>
</dbReference>
<dbReference type="OrthoDB" id="308309at2157"/>
<dbReference type="InterPro" id="IPR002789">
    <property type="entry name" value="HerA_central"/>
</dbReference>
<dbReference type="Gene3D" id="1.10.150.20">
    <property type="entry name" value="5' to 3' exonuclease, C-terminal subdomain"/>
    <property type="match status" value="2"/>
</dbReference>
<feature type="region of interest" description="Disordered" evidence="1">
    <location>
        <begin position="1177"/>
        <end position="1215"/>
    </location>
</feature>
<dbReference type="SMART" id="SM00278">
    <property type="entry name" value="HhH1"/>
    <property type="match status" value="2"/>
</dbReference>